<reference evidence="2" key="1">
    <citation type="submission" date="2019-07" db="EMBL/GenBank/DDBJ databases">
        <title>De Novo Assembly of kiwifruit Actinidia rufa.</title>
        <authorList>
            <person name="Sugita-Konishi S."/>
            <person name="Sato K."/>
            <person name="Mori E."/>
            <person name="Abe Y."/>
            <person name="Kisaki G."/>
            <person name="Hamano K."/>
            <person name="Suezawa K."/>
            <person name="Otani M."/>
            <person name="Fukuda T."/>
            <person name="Manabe T."/>
            <person name="Gomi K."/>
            <person name="Tabuchi M."/>
            <person name="Akimitsu K."/>
            <person name="Kataoka I."/>
        </authorList>
    </citation>
    <scope>NUCLEOTIDE SEQUENCE [LARGE SCALE GENOMIC DNA]</scope>
    <source>
        <strain evidence="2">cv. Fuchu</strain>
    </source>
</reference>
<dbReference type="AlphaFoldDB" id="A0A7J0DSV2"/>
<gene>
    <name evidence="1" type="ORF">Acr_00g0076110</name>
</gene>
<keyword evidence="2" id="KW-1185">Reference proteome</keyword>
<name>A0A7J0DSV2_9ERIC</name>
<protein>
    <submittedName>
        <fullName evidence="1">Uncharacterized protein</fullName>
    </submittedName>
</protein>
<organism evidence="1 2">
    <name type="scientific">Actinidia rufa</name>
    <dbReference type="NCBI Taxonomy" id="165716"/>
    <lineage>
        <taxon>Eukaryota</taxon>
        <taxon>Viridiplantae</taxon>
        <taxon>Streptophyta</taxon>
        <taxon>Embryophyta</taxon>
        <taxon>Tracheophyta</taxon>
        <taxon>Spermatophyta</taxon>
        <taxon>Magnoliopsida</taxon>
        <taxon>eudicotyledons</taxon>
        <taxon>Gunneridae</taxon>
        <taxon>Pentapetalae</taxon>
        <taxon>asterids</taxon>
        <taxon>Ericales</taxon>
        <taxon>Actinidiaceae</taxon>
        <taxon>Actinidia</taxon>
    </lineage>
</organism>
<dbReference type="EMBL" id="BJWL01000384">
    <property type="protein sequence ID" value="GFS41728.1"/>
    <property type="molecule type" value="Genomic_DNA"/>
</dbReference>
<accession>A0A7J0DSV2</accession>
<evidence type="ECO:0000313" key="2">
    <source>
        <dbReference type="Proteomes" id="UP000585474"/>
    </source>
</evidence>
<evidence type="ECO:0000313" key="1">
    <source>
        <dbReference type="EMBL" id="GFS41728.1"/>
    </source>
</evidence>
<comment type="caution">
    <text evidence="1">The sequence shown here is derived from an EMBL/GenBank/DDBJ whole genome shotgun (WGS) entry which is preliminary data.</text>
</comment>
<proteinExistence type="predicted"/>
<sequence length="133" mass="14679">MGLALSTKVKLKQTRPSMKVLSIQKHTRDMLSPLRTRKRDMNWARDHKGWGFILKMSYEWATIIRAIQLQEGLSAQGGVTADGGCIEVWTAERLGYTRVRAAATGDFARGWVAPEVGCTRGWGCKGTAEVAAV</sequence>
<dbReference type="Proteomes" id="UP000585474">
    <property type="component" value="Unassembled WGS sequence"/>
</dbReference>